<organism evidence="1 2">
    <name type="scientific">Oryza sativa subsp. japonica</name>
    <name type="common">Rice</name>
    <dbReference type="NCBI Taxonomy" id="39947"/>
    <lineage>
        <taxon>Eukaryota</taxon>
        <taxon>Viridiplantae</taxon>
        <taxon>Streptophyta</taxon>
        <taxon>Embryophyta</taxon>
        <taxon>Tracheophyta</taxon>
        <taxon>Spermatophyta</taxon>
        <taxon>Magnoliopsida</taxon>
        <taxon>Liliopsida</taxon>
        <taxon>Poales</taxon>
        <taxon>Poaceae</taxon>
        <taxon>BOP clade</taxon>
        <taxon>Oryzoideae</taxon>
        <taxon>Oryzeae</taxon>
        <taxon>Oryzinae</taxon>
        <taxon>Oryza</taxon>
        <taxon>Oryza sativa</taxon>
    </lineage>
</organism>
<gene>
    <name evidence="1" type="primary">OSJNBa0085C03.14</name>
</gene>
<dbReference type="EMBL" id="AP005773">
    <property type="protein sequence ID" value="BAD62136.1"/>
    <property type="molecule type" value="Genomic_DNA"/>
</dbReference>
<name>Q5Z558_ORYSJ</name>
<reference evidence="2" key="2">
    <citation type="journal article" date="2008" name="Nucleic Acids Res.">
        <title>The rice annotation project database (RAP-DB): 2008 update.</title>
        <authorList>
            <consortium name="The rice annotation project (RAP)"/>
        </authorList>
    </citation>
    <scope>GENOME REANNOTATION</scope>
    <source>
        <strain evidence="2">cv. Nipponbare</strain>
    </source>
</reference>
<reference evidence="2" key="1">
    <citation type="journal article" date="2005" name="Nature">
        <title>The map-based sequence of the rice genome.</title>
        <authorList>
            <consortium name="International rice genome sequencing project (IRGSP)"/>
            <person name="Matsumoto T."/>
            <person name="Wu J."/>
            <person name="Kanamori H."/>
            <person name="Katayose Y."/>
            <person name="Fujisawa M."/>
            <person name="Namiki N."/>
            <person name="Mizuno H."/>
            <person name="Yamamoto K."/>
            <person name="Antonio B.A."/>
            <person name="Baba T."/>
            <person name="Sakata K."/>
            <person name="Nagamura Y."/>
            <person name="Aoki H."/>
            <person name="Arikawa K."/>
            <person name="Arita K."/>
            <person name="Bito T."/>
            <person name="Chiden Y."/>
            <person name="Fujitsuka N."/>
            <person name="Fukunaka R."/>
            <person name="Hamada M."/>
            <person name="Harada C."/>
            <person name="Hayashi A."/>
            <person name="Hijishita S."/>
            <person name="Honda M."/>
            <person name="Hosokawa S."/>
            <person name="Ichikawa Y."/>
            <person name="Idonuma A."/>
            <person name="Iijima M."/>
            <person name="Ikeda M."/>
            <person name="Ikeno M."/>
            <person name="Ito K."/>
            <person name="Ito S."/>
            <person name="Ito T."/>
            <person name="Ito Y."/>
            <person name="Ito Y."/>
            <person name="Iwabuchi A."/>
            <person name="Kamiya K."/>
            <person name="Karasawa W."/>
            <person name="Kurita K."/>
            <person name="Katagiri S."/>
            <person name="Kikuta A."/>
            <person name="Kobayashi H."/>
            <person name="Kobayashi N."/>
            <person name="Machita K."/>
            <person name="Maehara T."/>
            <person name="Masukawa M."/>
            <person name="Mizubayashi T."/>
            <person name="Mukai Y."/>
            <person name="Nagasaki H."/>
            <person name="Nagata Y."/>
            <person name="Naito S."/>
            <person name="Nakashima M."/>
            <person name="Nakama Y."/>
            <person name="Nakamichi Y."/>
            <person name="Nakamura M."/>
            <person name="Meguro A."/>
            <person name="Negishi M."/>
            <person name="Ohta I."/>
            <person name="Ohta T."/>
            <person name="Okamoto M."/>
            <person name="Ono N."/>
            <person name="Saji S."/>
            <person name="Sakaguchi M."/>
            <person name="Sakai K."/>
            <person name="Shibata M."/>
            <person name="Shimokawa T."/>
            <person name="Song J."/>
            <person name="Takazaki Y."/>
            <person name="Terasawa K."/>
            <person name="Tsugane M."/>
            <person name="Tsuji K."/>
            <person name="Ueda S."/>
            <person name="Waki K."/>
            <person name="Yamagata H."/>
            <person name="Yamamoto M."/>
            <person name="Yamamoto S."/>
            <person name="Yamane H."/>
            <person name="Yoshiki S."/>
            <person name="Yoshihara R."/>
            <person name="Yukawa K."/>
            <person name="Zhong H."/>
            <person name="Yano M."/>
            <person name="Yuan Q."/>
            <person name="Ouyang S."/>
            <person name="Liu J."/>
            <person name="Jones K.M."/>
            <person name="Gansberger K."/>
            <person name="Moffat K."/>
            <person name="Hill J."/>
            <person name="Bera J."/>
            <person name="Fadrosh D."/>
            <person name="Jin S."/>
            <person name="Johri S."/>
            <person name="Kim M."/>
            <person name="Overton L."/>
            <person name="Reardon M."/>
            <person name="Tsitrin T."/>
            <person name="Vuong H."/>
            <person name="Weaver B."/>
            <person name="Ciecko A."/>
            <person name="Tallon L."/>
            <person name="Jackson J."/>
            <person name="Pai G."/>
            <person name="Aken S.V."/>
            <person name="Utterback T."/>
            <person name="Reidmuller S."/>
            <person name="Feldblyum T."/>
            <person name="Hsiao J."/>
            <person name="Zismann V."/>
            <person name="Iobst S."/>
            <person name="de Vazeille A.R."/>
            <person name="Buell C.R."/>
            <person name="Ying K."/>
            <person name="Li Y."/>
            <person name="Lu T."/>
            <person name="Huang Y."/>
            <person name="Zhao Q."/>
            <person name="Feng Q."/>
            <person name="Zhang L."/>
            <person name="Zhu J."/>
            <person name="Weng Q."/>
            <person name="Mu J."/>
            <person name="Lu Y."/>
            <person name="Fan D."/>
            <person name="Liu Y."/>
            <person name="Guan J."/>
            <person name="Zhang Y."/>
            <person name="Yu S."/>
            <person name="Liu X."/>
            <person name="Zhang Y."/>
            <person name="Hong G."/>
            <person name="Han B."/>
            <person name="Choisne N."/>
            <person name="Demange N."/>
            <person name="Orjeda G."/>
            <person name="Samain S."/>
            <person name="Cattolico L."/>
            <person name="Pelletier E."/>
            <person name="Couloux A."/>
            <person name="Segurens B."/>
            <person name="Wincker P."/>
            <person name="D'Hont A."/>
            <person name="Scarpelli C."/>
            <person name="Weissenbach J."/>
            <person name="Salanoubat M."/>
            <person name="Quetier F."/>
            <person name="Yu Y."/>
            <person name="Kim H.R."/>
            <person name="Rambo T."/>
            <person name="Currie J."/>
            <person name="Collura K."/>
            <person name="Luo M."/>
            <person name="Yang T."/>
            <person name="Ammiraju J.S.S."/>
            <person name="Engler F."/>
            <person name="Soderlund C."/>
            <person name="Wing R.A."/>
            <person name="Palmer L.E."/>
            <person name="de la Bastide M."/>
            <person name="Spiegel L."/>
            <person name="Nascimento L."/>
            <person name="Zutavern T."/>
            <person name="O'Shaughnessy A."/>
            <person name="Dike S."/>
            <person name="Dedhia N."/>
            <person name="Preston R."/>
            <person name="Balija V."/>
            <person name="McCombie W.R."/>
            <person name="Chow T."/>
            <person name="Chen H."/>
            <person name="Chung M."/>
            <person name="Chen C."/>
            <person name="Shaw J."/>
            <person name="Wu H."/>
            <person name="Hsiao K."/>
            <person name="Chao Y."/>
            <person name="Chu M."/>
            <person name="Cheng C."/>
            <person name="Hour A."/>
            <person name="Lee P."/>
            <person name="Lin S."/>
            <person name="Lin Y."/>
            <person name="Liou J."/>
            <person name="Liu S."/>
            <person name="Hsing Y."/>
            <person name="Raghuvanshi S."/>
            <person name="Mohanty A."/>
            <person name="Bharti A.K."/>
            <person name="Gaur A."/>
            <person name="Gupta V."/>
            <person name="Kumar D."/>
            <person name="Ravi V."/>
            <person name="Vij S."/>
            <person name="Kapur A."/>
            <person name="Khurana P."/>
            <person name="Khurana P."/>
            <person name="Khurana J.P."/>
            <person name="Tyagi A.K."/>
            <person name="Gaikwad K."/>
            <person name="Singh A."/>
            <person name="Dalal V."/>
            <person name="Srivastava S."/>
            <person name="Dixit A."/>
            <person name="Pal A.K."/>
            <person name="Ghazi I.A."/>
            <person name="Yadav M."/>
            <person name="Pandit A."/>
            <person name="Bhargava A."/>
            <person name="Sureshbabu K."/>
            <person name="Batra K."/>
            <person name="Sharma T.R."/>
            <person name="Mohapatra T."/>
            <person name="Singh N.K."/>
            <person name="Messing J."/>
            <person name="Nelson A.B."/>
            <person name="Fuks G."/>
            <person name="Kavchok S."/>
            <person name="Keizer G."/>
            <person name="Linton E."/>
            <person name="Llaca V."/>
            <person name="Song R."/>
            <person name="Tanyolac B."/>
            <person name="Young S."/>
            <person name="Ho-Il K."/>
            <person name="Hahn J.H."/>
            <person name="Sangsakoo G."/>
            <person name="Vanavichit A."/>
            <person name="de Mattos Luiz.A.T."/>
            <person name="Zimmer P.D."/>
            <person name="Malone G."/>
            <person name="Dellagostin O."/>
            <person name="de Oliveira A.C."/>
            <person name="Bevan M."/>
            <person name="Bancroft I."/>
            <person name="Minx P."/>
            <person name="Cordum H."/>
            <person name="Wilson R."/>
            <person name="Cheng Z."/>
            <person name="Jin W."/>
            <person name="Jiang J."/>
            <person name="Leong S.A."/>
            <person name="Iwama H."/>
            <person name="Gojobori T."/>
            <person name="Itoh T."/>
            <person name="Niimura Y."/>
            <person name="Fujii Y."/>
            <person name="Habara T."/>
            <person name="Sakai H."/>
            <person name="Sato Y."/>
            <person name="Wilson G."/>
            <person name="Kumar K."/>
            <person name="McCouch S."/>
            <person name="Juretic N."/>
            <person name="Hoen D."/>
            <person name="Wright S."/>
            <person name="Bruskiewich R."/>
            <person name="Bureau T."/>
            <person name="Miyao A."/>
            <person name="Hirochika H."/>
            <person name="Nishikawa T."/>
            <person name="Kadowaki K."/>
            <person name="Sugiura M."/>
            <person name="Burr B."/>
            <person name="Sasaki T."/>
        </authorList>
    </citation>
    <scope>NUCLEOTIDE SEQUENCE [LARGE SCALE GENOMIC DNA]</scope>
    <source>
        <strain evidence="2">cv. Nipponbare</strain>
    </source>
</reference>
<protein>
    <submittedName>
        <fullName evidence="1">Uncharacterized protein</fullName>
    </submittedName>
</protein>
<sequence length="58" mass="6288">MEAIFPVSDEFGFSGAEEEEVVAGVGRRARILKHIQLPEFGFTGAGEEEVVALVQKPL</sequence>
<proteinExistence type="predicted"/>
<evidence type="ECO:0000313" key="1">
    <source>
        <dbReference type="EMBL" id="BAD62136.1"/>
    </source>
</evidence>
<accession>Q5Z558</accession>
<evidence type="ECO:0000313" key="2">
    <source>
        <dbReference type="Proteomes" id="UP000000763"/>
    </source>
</evidence>
<dbReference type="AlphaFoldDB" id="Q5Z558"/>
<dbReference type="Proteomes" id="UP000000763">
    <property type="component" value="Chromosome 6"/>
</dbReference>